<organism evidence="14 17">
    <name type="scientific">Adineta ricciae</name>
    <name type="common">Rotifer</name>
    <dbReference type="NCBI Taxonomy" id="249248"/>
    <lineage>
        <taxon>Eukaryota</taxon>
        <taxon>Metazoa</taxon>
        <taxon>Spiralia</taxon>
        <taxon>Gnathifera</taxon>
        <taxon>Rotifera</taxon>
        <taxon>Eurotatoria</taxon>
        <taxon>Bdelloidea</taxon>
        <taxon>Adinetida</taxon>
        <taxon>Adinetidae</taxon>
        <taxon>Adineta</taxon>
    </lineage>
</organism>
<keyword evidence="3 12" id="KW-0479">Metal-binding</keyword>
<dbReference type="InterPro" id="IPR007308">
    <property type="entry name" value="Rtr1/RPAP2_dom"/>
</dbReference>
<name>A0A814QPR9_ADIRI</name>
<keyword evidence="4 12" id="KW-0863">Zinc-finger</keyword>
<evidence type="ECO:0000256" key="9">
    <source>
        <dbReference type="ARBA" id="ARBA00047761"/>
    </source>
</evidence>
<dbReference type="Gene3D" id="1.25.40.820">
    <property type="match status" value="1"/>
</dbReference>
<evidence type="ECO:0000313" key="15">
    <source>
        <dbReference type="EMBL" id="CAF1553581.1"/>
    </source>
</evidence>
<accession>A0A814QPR9</accession>
<dbReference type="Pfam" id="PF04181">
    <property type="entry name" value="RPAP2_Rtr1"/>
    <property type="match status" value="1"/>
</dbReference>
<comment type="catalytic activity">
    <reaction evidence="9 12">
        <text>O-phospho-L-seryl-[protein] + H2O = L-seryl-[protein] + phosphate</text>
        <dbReference type="Rhea" id="RHEA:20629"/>
        <dbReference type="Rhea" id="RHEA-COMP:9863"/>
        <dbReference type="Rhea" id="RHEA-COMP:11604"/>
        <dbReference type="ChEBI" id="CHEBI:15377"/>
        <dbReference type="ChEBI" id="CHEBI:29999"/>
        <dbReference type="ChEBI" id="CHEBI:43474"/>
        <dbReference type="ChEBI" id="CHEBI:83421"/>
        <dbReference type="EC" id="3.1.3.16"/>
    </reaction>
</comment>
<gene>
    <name evidence="14" type="ORF">EDS130_LOCUS21167</name>
    <name evidence="15" type="ORF">XAT740_LOCUS43085</name>
</gene>
<evidence type="ECO:0000313" key="14">
    <source>
        <dbReference type="EMBL" id="CAF1123201.1"/>
    </source>
</evidence>
<evidence type="ECO:0000256" key="10">
    <source>
        <dbReference type="ARBA" id="ARBA00048336"/>
    </source>
</evidence>
<evidence type="ECO:0000256" key="8">
    <source>
        <dbReference type="ARBA" id="ARBA00023242"/>
    </source>
</evidence>
<dbReference type="EC" id="3.1.3.16" evidence="12"/>
<feature type="domain" description="RTR1-type" evidence="13">
    <location>
        <begin position="48"/>
        <end position="132"/>
    </location>
</feature>
<dbReference type="PANTHER" id="PTHR14732">
    <property type="entry name" value="RNA POLYMERASE II SUBUNIT B1 CTD PHOSPHATASE RPAP2-RELATED"/>
    <property type="match status" value="1"/>
</dbReference>
<comment type="subcellular location">
    <subcellularLocation>
        <location evidence="1 12">Nucleus</location>
    </subcellularLocation>
</comment>
<evidence type="ECO:0000313" key="17">
    <source>
        <dbReference type="Proteomes" id="UP000663852"/>
    </source>
</evidence>
<dbReference type="Proteomes" id="UP000663828">
    <property type="component" value="Unassembled WGS sequence"/>
</dbReference>
<dbReference type="AlphaFoldDB" id="A0A814QPR9"/>
<dbReference type="GO" id="GO:0005634">
    <property type="term" value="C:nucleus"/>
    <property type="evidence" value="ECO:0007669"/>
    <property type="project" value="UniProtKB-SubCell"/>
</dbReference>
<dbReference type="PANTHER" id="PTHR14732:SF0">
    <property type="entry name" value="RNA POLYMERASE II SUBUNIT B1 CTD PHOSPHATASE RPAP2-RELATED"/>
    <property type="match status" value="1"/>
</dbReference>
<evidence type="ECO:0000256" key="3">
    <source>
        <dbReference type="ARBA" id="ARBA00022723"/>
    </source>
</evidence>
<protein>
    <recommendedName>
        <fullName evidence="12">RNA polymerase II subunit B1 CTD phosphatase RPAP2 homolog</fullName>
        <ecNumber evidence="12">3.1.3.16</ecNumber>
    </recommendedName>
</protein>
<dbReference type="GO" id="GO:0008270">
    <property type="term" value="F:zinc ion binding"/>
    <property type="evidence" value="ECO:0007669"/>
    <property type="project" value="UniProtKB-KW"/>
</dbReference>
<dbReference type="InterPro" id="IPR039693">
    <property type="entry name" value="Rtr1/RPAP2"/>
</dbReference>
<comment type="similarity">
    <text evidence="2 11 12">Belongs to the RPAP2 family.</text>
</comment>
<sequence>MSSNTIDQSRIEELRAKIEQRKACEKRALNTSLTLIETDKVTAETLITSANLIDQERYRGVNEDRALRNICGYPLCSNSLPKDTPIHQYYINVKVNKVIDTTERRFFCSVFCYKASKYFEKQIPSSPVWAREQEKALQIDLLTPESLNKALPDTSTIISQSNYNRSIPQRRVSTSSSSSDDDEFQELQSARDAYYKSRAARLPKTDFVEQKLQQISLPDCIRTDNPTIDFVITCLSEWLSNKSKDYLENNTTPSAIPIDPQRYQQLVNKLDVEDLMSSENKRAERKLPTLEQLQKTTAQSQYEIKVKEFFFGKNEQTDEETSTSSAIALPPVDAYSQQSIRLSIVGDKVMTCLKQILSESTHQAIAQDIRTILSEFLLTLNFNSENITLKPNEWTIMTIFLLHLLTIKLPTLMPRLIESKIINSLLTTLNLSNDTVFQIGKYLLTNPIDKIPSTNFEEID</sequence>
<comment type="function">
    <text evidence="12">Putative RNA polymerase II subunit B1 C-terminal domain (CTD) phosphatase involved in RNA polymerase II transcription regulation.</text>
</comment>
<comment type="catalytic activity">
    <reaction evidence="10 12">
        <text>O-phospho-L-threonyl-[protein] + H2O = L-threonyl-[protein] + phosphate</text>
        <dbReference type="Rhea" id="RHEA:47004"/>
        <dbReference type="Rhea" id="RHEA-COMP:11060"/>
        <dbReference type="Rhea" id="RHEA-COMP:11605"/>
        <dbReference type="ChEBI" id="CHEBI:15377"/>
        <dbReference type="ChEBI" id="CHEBI:30013"/>
        <dbReference type="ChEBI" id="CHEBI:43474"/>
        <dbReference type="ChEBI" id="CHEBI:61977"/>
        <dbReference type="EC" id="3.1.3.16"/>
    </reaction>
</comment>
<keyword evidence="8 12" id="KW-0539">Nucleus</keyword>
<comment type="caution">
    <text evidence="14">The sequence shown here is derived from an EMBL/GenBank/DDBJ whole genome shotgun (WGS) entry which is preliminary data.</text>
</comment>
<dbReference type="PROSITE" id="PS51479">
    <property type="entry name" value="ZF_RTR1"/>
    <property type="match status" value="1"/>
</dbReference>
<evidence type="ECO:0000256" key="6">
    <source>
        <dbReference type="ARBA" id="ARBA00022833"/>
    </source>
</evidence>
<evidence type="ECO:0000256" key="5">
    <source>
        <dbReference type="ARBA" id="ARBA00022801"/>
    </source>
</evidence>
<evidence type="ECO:0000259" key="13">
    <source>
        <dbReference type="PROSITE" id="PS51479"/>
    </source>
</evidence>
<keyword evidence="5 12" id="KW-0378">Hydrolase</keyword>
<dbReference type="GO" id="GO:0008420">
    <property type="term" value="F:RNA polymerase II CTD heptapeptide repeat phosphatase activity"/>
    <property type="evidence" value="ECO:0007669"/>
    <property type="project" value="UniProtKB-UniRule"/>
</dbReference>
<keyword evidence="6 12" id="KW-0862">Zinc</keyword>
<evidence type="ECO:0000256" key="2">
    <source>
        <dbReference type="ARBA" id="ARBA00005676"/>
    </source>
</evidence>
<proteinExistence type="inferred from homology"/>
<evidence type="ECO:0000256" key="11">
    <source>
        <dbReference type="PROSITE-ProRule" id="PRU00812"/>
    </source>
</evidence>
<dbReference type="GO" id="GO:0005737">
    <property type="term" value="C:cytoplasm"/>
    <property type="evidence" value="ECO:0007669"/>
    <property type="project" value="TreeGrafter"/>
</dbReference>
<dbReference type="GO" id="GO:0043175">
    <property type="term" value="F:RNA polymerase core enzyme binding"/>
    <property type="evidence" value="ECO:0007669"/>
    <property type="project" value="UniProtKB-UniRule"/>
</dbReference>
<keyword evidence="7 12" id="KW-0904">Protein phosphatase</keyword>
<evidence type="ECO:0000256" key="1">
    <source>
        <dbReference type="ARBA" id="ARBA00004123"/>
    </source>
</evidence>
<reference evidence="14" key="1">
    <citation type="submission" date="2021-02" db="EMBL/GenBank/DDBJ databases">
        <authorList>
            <person name="Nowell W R."/>
        </authorList>
    </citation>
    <scope>NUCLEOTIDE SEQUENCE</scope>
</reference>
<keyword evidence="16" id="KW-1185">Reference proteome</keyword>
<evidence type="ECO:0000313" key="16">
    <source>
        <dbReference type="Proteomes" id="UP000663828"/>
    </source>
</evidence>
<dbReference type="OrthoDB" id="2590500at2759"/>
<evidence type="ECO:0000256" key="7">
    <source>
        <dbReference type="ARBA" id="ARBA00022912"/>
    </source>
</evidence>
<evidence type="ECO:0000256" key="12">
    <source>
        <dbReference type="RuleBase" id="RU367080"/>
    </source>
</evidence>
<dbReference type="EMBL" id="CAJNOJ010000106">
    <property type="protein sequence ID" value="CAF1123201.1"/>
    <property type="molecule type" value="Genomic_DNA"/>
</dbReference>
<dbReference type="InterPro" id="IPR038534">
    <property type="entry name" value="Rtr1/RPAP2_sf"/>
</dbReference>
<dbReference type="EMBL" id="CAJNOR010005251">
    <property type="protein sequence ID" value="CAF1553581.1"/>
    <property type="molecule type" value="Genomic_DNA"/>
</dbReference>
<dbReference type="Proteomes" id="UP000663852">
    <property type="component" value="Unassembled WGS sequence"/>
</dbReference>
<evidence type="ECO:0000256" key="4">
    <source>
        <dbReference type="ARBA" id="ARBA00022771"/>
    </source>
</evidence>